<sequence>MRRTELRKINGLQASGRIAVFSSKLSLVLRRPLGDNVAMTTMRYLRTRVSAETKALVQSVAAQAYLTEAAWFRRTIDRALRGSGAVDAEIGLAAFRDRRSRSGLRRQSTRVYIRLRGDDRMILAERAAARGMPVATYASVLLRAHLRQLPPLPQAELAALKGTVVELGAIGRNLNQIAHAANVGRHPAMPERTDLEALLRVCEALRIHVKDLLNANLRSWAVGHAEDQR</sequence>
<keyword evidence="3" id="KW-1185">Reference proteome</keyword>
<name>A0ABV8SVZ6_9GAMM</name>
<proteinExistence type="predicted"/>
<dbReference type="RefSeq" id="WP_380600462.1">
    <property type="nucleotide sequence ID" value="NZ_JBHSDU010000010.1"/>
</dbReference>
<dbReference type="Pfam" id="PF05713">
    <property type="entry name" value="MobC"/>
    <property type="match status" value="1"/>
</dbReference>
<comment type="caution">
    <text evidence="2">The sequence shown here is derived from an EMBL/GenBank/DDBJ whole genome shotgun (WGS) entry which is preliminary data.</text>
</comment>
<accession>A0ABV8SVZ6</accession>
<evidence type="ECO:0000313" key="2">
    <source>
        <dbReference type="EMBL" id="MFC4311696.1"/>
    </source>
</evidence>
<dbReference type="EMBL" id="JBHSDU010000010">
    <property type="protein sequence ID" value="MFC4311696.1"/>
    <property type="molecule type" value="Genomic_DNA"/>
</dbReference>
<protein>
    <submittedName>
        <fullName evidence="2">Plasmid mobilization relaxosome protein MobC</fullName>
    </submittedName>
</protein>
<gene>
    <name evidence="2" type="primary">mobC</name>
    <name evidence="2" type="ORF">ACFPN2_21605</name>
</gene>
<feature type="domain" description="Bacterial mobilisation" evidence="1">
    <location>
        <begin position="165"/>
        <end position="195"/>
    </location>
</feature>
<evidence type="ECO:0000313" key="3">
    <source>
        <dbReference type="Proteomes" id="UP001595904"/>
    </source>
</evidence>
<dbReference type="InterPro" id="IPR008687">
    <property type="entry name" value="MobC"/>
</dbReference>
<dbReference type="Proteomes" id="UP001595904">
    <property type="component" value="Unassembled WGS sequence"/>
</dbReference>
<reference evidence="3" key="1">
    <citation type="journal article" date="2019" name="Int. J. Syst. Evol. Microbiol.">
        <title>The Global Catalogue of Microorganisms (GCM) 10K type strain sequencing project: providing services to taxonomists for standard genome sequencing and annotation.</title>
        <authorList>
            <consortium name="The Broad Institute Genomics Platform"/>
            <consortium name="The Broad Institute Genome Sequencing Center for Infectious Disease"/>
            <person name="Wu L."/>
            <person name="Ma J."/>
        </authorList>
    </citation>
    <scope>NUCLEOTIDE SEQUENCE [LARGE SCALE GENOMIC DNA]</scope>
    <source>
        <strain evidence="3">CGMCC 1.10759</strain>
    </source>
</reference>
<evidence type="ECO:0000259" key="1">
    <source>
        <dbReference type="Pfam" id="PF05713"/>
    </source>
</evidence>
<organism evidence="2 3">
    <name type="scientific">Steroidobacter flavus</name>
    <dbReference type="NCBI Taxonomy" id="1842136"/>
    <lineage>
        <taxon>Bacteria</taxon>
        <taxon>Pseudomonadati</taxon>
        <taxon>Pseudomonadota</taxon>
        <taxon>Gammaproteobacteria</taxon>
        <taxon>Steroidobacterales</taxon>
        <taxon>Steroidobacteraceae</taxon>
        <taxon>Steroidobacter</taxon>
    </lineage>
</organism>